<comment type="subcellular location">
    <subcellularLocation>
        <location evidence="1">Cell outer membrane</location>
    </subcellularLocation>
</comment>
<dbReference type="InterPro" id="IPR050330">
    <property type="entry name" value="Bact_OuterMem_StrucFunc"/>
</dbReference>
<dbReference type="InterPro" id="IPR006665">
    <property type="entry name" value="OmpA-like"/>
</dbReference>
<keyword evidence="3" id="KW-0998">Cell outer membrane</keyword>
<dbReference type="PANTHER" id="PTHR30329:SF21">
    <property type="entry name" value="LIPOPROTEIN YIAD-RELATED"/>
    <property type="match status" value="1"/>
</dbReference>
<evidence type="ECO:0000256" key="2">
    <source>
        <dbReference type="ARBA" id="ARBA00023136"/>
    </source>
</evidence>
<dbReference type="PROSITE" id="PS51123">
    <property type="entry name" value="OMPA_2"/>
    <property type="match status" value="1"/>
</dbReference>
<evidence type="ECO:0000313" key="8">
    <source>
        <dbReference type="Proteomes" id="UP000772618"/>
    </source>
</evidence>
<dbReference type="InterPro" id="IPR006664">
    <property type="entry name" value="OMP_bac"/>
</dbReference>
<name>A0ABS5VQW7_9BACT</name>
<dbReference type="InterPro" id="IPR036737">
    <property type="entry name" value="OmpA-like_sf"/>
</dbReference>
<evidence type="ECO:0000256" key="1">
    <source>
        <dbReference type="ARBA" id="ARBA00004442"/>
    </source>
</evidence>
<dbReference type="InterPro" id="IPR008969">
    <property type="entry name" value="CarboxyPept-like_regulatory"/>
</dbReference>
<dbReference type="EMBL" id="JAHESD010000012">
    <property type="protein sequence ID" value="MBT1703220.1"/>
    <property type="molecule type" value="Genomic_DNA"/>
</dbReference>
<proteinExistence type="predicted"/>
<sequence>MRLSVLLLFLFLSFSLFAQQVSSRYELVKMDKNVNTFRHEAAPVISPDGNLLYFFVHNHPDNTYGKEDSQDIWMSKKDESGVWSPAEHLRNPFNIHPYNQLFTVLPDGMFFIKGGRSKGEKGFSVVTGGSLKELEVKDFKSMNKGRFYGATMSEDMKHMVIYFSEKEGSVSSDLYVSHAQPDGSWSRPQLLKITSPQDDVGPFIGPDQKTLYFASARPAAGRQGQTDIYKTTRLDDTWNNWSPPVNIGKPINTSGEDFYFTVDNAGNVITSRANKALEGAQLDLYMLVPKTINIKLEGLVYNQKNHDPVLANVEVKMKDKQPVNVRTGTDGLFSTRFPEVTQYTVSASAEGYLPKEMKFTIPTLYNDTTVSIEVPLTPVAKKLMIAGNVYDEKTEKLIPAKLDIVARADRKTSLKTNTDDGKYEQVVPKLGWYIITASSAGYLNVTDSVQLADEEITPVTKDLYLQEIEIGVTVRLKNIYFDFDKTTLKKESFVELNKVVDFLKQNKTVEVEIAGHTDNKGSDDYNLNLSQGRSQSVVDYIISQGIDSYRLTAHGYGETKPIDSNDGETGRANNRRVEFTVVKK</sequence>
<dbReference type="InterPro" id="IPR011659">
    <property type="entry name" value="WD40"/>
</dbReference>
<organism evidence="7 8">
    <name type="scientific">Chryseosolibacter indicus</name>
    <dbReference type="NCBI Taxonomy" id="2782351"/>
    <lineage>
        <taxon>Bacteria</taxon>
        <taxon>Pseudomonadati</taxon>
        <taxon>Bacteroidota</taxon>
        <taxon>Cytophagia</taxon>
        <taxon>Cytophagales</taxon>
        <taxon>Chryseotaleaceae</taxon>
        <taxon>Chryseosolibacter</taxon>
    </lineage>
</organism>
<dbReference type="CDD" id="cd07185">
    <property type="entry name" value="OmpA_C-like"/>
    <property type="match status" value="1"/>
</dbReference>
<dbReference type="SUPFAM" id="SSF82171">
    <property type="entry name" value="DPP6 N-terminal domain-like"/>
    <property type="match status" value="1"/>
</dbReference>
<dbReference type="Pfam" id="PF07676">
    <property type="entry name" value="PD40"/>
    <property type="match status" value="2"/>
</dbReference>
<dbReference type="Proteomes" id="UP000772618">
    <property type="component" value="Unassembled WGS sequence"/>
</dbReference>
<keyword evidence="5" id="KW-0732">Signal</keyword>
<protein>
    <submittedName>
        <fullName evidence="7">OmpA family protein</fullName>
    </submittedName>
</protein>
<feature type="chain" id="PRO_5045403422" evidence="5">
    <location>
        <begin position="19"/>
        <end position="584"/>
    </location>
</feature>
<keyword evidence="8" id="KW-1185">Reference proteome</keyword>
<dbReference type="PRINTS" id="PR01021">
    <property type="entry name" value="OMPADOMAIN"/>
</dbReference>
<keyword evidence="2 4" id="KW-0472">Membrane</keyword>
<feature type="domain" description="OmpA-like" evidence="6">
    <location>
        <begin position="468"/>
        <end position="584"/>
    </location>
</feature>
<dbReference type="Pfam" id="PF00691">
    <property type="entry name" value="OmpA"/>
    <property type="match status" value="1"/>
</dbReference>
<gene>
    <name evidence="7" type="ORF">KK060_08005</name>
</gene>
<accession>A0ABS5VQW7</accession>
<reference evidence="7 8" key="1">
    <citation type="submission" date="2021-05" db="EMBL/GenBank/DDBJ databases">
        <title>A Polyphasic approach of four new species of the genus Ohtaekwangia: Ohtaekwangia histidinii sp. nov., Ohtaekwangia cretensis sp. nov., Ohtaekwangia indiensis sp. nov., Ohtaekwangia reichenbachii sp. nov. from diverse environment.</title>
        <authorList>
            <person name="Octaviana S."/>
        </authorList>
    </citation>
    <scope>NUCLEOTIDE SEQUENCE [LARGE SCALE GENOMIC DNA]</scope>
    <source>
        <strain evidence="7 8">PWU20</strain>
    </source>
</reference>
<evidence type="ECO:0000256" key="3">
    <source>
        <dbReference type="ARBA" id="ARBA00023237"/>
    </source>
</evidence>
<dbReference type="SUPFAM" id="SSF49464">
    <property type="entry name" value="Carboxypeptidase regulatory domain-like"/>
    <property type="match status" value="2"/>
</dbReference>
<comment type="caution">
    <text evidence="7">The sequence shown here is derived from an EMBL/GenBank/DDBJ whole genome shotgun (WGS) entry which is preliminary data.</text>
</comment>
<evidence type="ECO:0000256" key="4">
    <source>
        <dbReference type="PROSITE-ProRule" id="PRU00473"/>
    </source>
</evidence>
<dbReference type="CDD" id="cd15482">
    <property type="entry name" value="Sialidase_non-viral"/>
    <property type="match status" value="1"/>
</dbReference>
<evidence type="ECO:0000256" key="5">
    <source>
        <dbReference type="SAM" id="SignalP"/>
    </source>
</evidence>
<dbReference type="PANTHER" id="PTHR30329">
    <property type="entry name" value="STATOR ELEMENT OF FLAGELLAR MOTOR COMPLEX"/>
    <property type="match status" value="1"/>
</dbReference>
<dbReference type="RefSeq" id="WP_254153185.1">
    <property type="nucleotide sequence ID" value="NZ_JAHESD010000012.1"/>
</dbReference>
<dbReference type="Gene3D" id="2.60.40.1120">
    <property type="entry name" value="Carboxypeptidase-like, regulatory domain"/>
    <property type="match status" value="2"/>
</dbReference>
<dbReference type="SUPFAM" id="SSF103088">
    <property type="entry name" value="OmpA-like"/>
    <property type="match status" value="1"/>
</dbReference>
<dbReference type="Gene3D" id="3.30.1330.60">
    <property type="entry name" value="OmpA-like domain"/>
    <property type="match status" value="1"/>
</dbReference>
<evidence type="ECO:0000313" key="7">
    <source>
        <dbReference type="EMBL" id="MBT1703220.1"/>
    </source>
</evidence>
<feature type="signal peptide" evidence="5">
    <location>
        <begin position="1"/>
        <end position="18"/>
    </location>
</feature>
<evidence type="ECO:0000259" key="6">
    <source>
        <dbReference type="PROSITE" id="PS51123"/>
    </source>
</evidence>